<dbReference type="InterPro" id="IPR015943">
    <property type="entry name" value="WD40/YVTN_repeat-like_dom_sf"/>
</dbReference>
<dbReference type="SMART" id="SM00564">
    <property type="entry name" value="PQQ"/>
    <property type="match status" value="9"/>
</dbReference>
<organism evidence="4 5">
    <name type="scientific">Ktedonosporobacter rubrisoli</name>
    <dbReference type="NCBI Taxonomy" id="2509675"/>
    <lineage>
        <taxon>Bacteria</taxon>
        <taxon>Bacillati</taxon>
        <taxon>Chloroflexota</taxon>
        <taxon>Ktedonobacteria</taxon>
        <taxon>Ktedonobacterales</taxon>
        <taxon>Ktedonosporobacteraceae</taxon>
        <taxon>Ktedonosporobacter</taxon>
    </lineage>
</organism>
<evidence type="ECO:0000256" key="2">
    <source>
        <dbReference type="SAM" id="Phobius"/>
    </source>
</evidence>
<name>A0A4P6JYT4_KTERU</name>
<feature type="domain" description="Pyrrolo-quinoline quinone repeat" evidence="3">
    <location>
        <begin position="107"/>
        <end position="295"/>
    </location>
</feature>
<dbReference type="PANTHER" id="PTHR34512">
    <property type="entry name" value="CELL SURFACE PROTEIN"/>
    <property type="match status" value="1"/>
</dbReference>
<evidence type="ECO:0000313" key="4">
    <source>
        <dbReference type="EMBL" id="QBD80725.1"/>
    </source>
</evidence>
<dbReference type="Gene3D" id="2.130.10.10">
    <property type="entry name" value="YVTN repeat-like/Quinoprotein amine dehydrogenase"/>
    <property type="match status" value="2"/>
</dbReference>
<protein>
    <recommendedName>
        <fullName evidence="3">Pyrrolo-quinoline quinone repeat domain-containing protein</fullName>
    </recommendedName>
</protein>
<feature type="region of interest" description="Disordered" evidence="1">
    <location>
        <begin position="1"/>
        <end position="25"/>
    </location>
</feature>
<evidence type="ECO:0000256" key="1">
    <source>
        <dbReference type="SAM" id="MobiDB-lite"/>
    </source>
</evidence>
<proteinExistence type="predicted"/>
<keyword evidence="5" id="KW-1185">Reference proteome</keyword>
<feature type="domain" description="Pyrrolo-quinoline quinone repeat" evidence="3">
    <location>
        <begin position="361"/>
        <end position="507"/>
    </location>
</feature>
<dbReference type="EMBL" id="CP035758">
    <property type="protein sequence ID" value="QBD80725.1"/>
    <property type="molecule type" value="Genomic_DNA"/>
</dbReference>
<evidence type="ECO:0000313" key="5">
    <source>
        <dbReference type="Proteomes" id="UP000290365"/>
    </source>
</evidence>
<dbReference type="SUPFAM" id="SSF50998">
    <property type="entry name" value="Quinoprotein alcohol dehydrogenase-like"/>
    <property type="match status" value="2"/>
</dbReference>
<dbReference type="Proteomes" id="UP000290365">
    <property type="component" value="Chromosome"/>
</dbReference>
<sequence>MHDLEHEARPENVRSGPAEQTTPTELERRRPWLYVGIGATLLFLLLAILAGLLNSQSRALRQVQSAPIKQHATQATPTFDATTQSLDYDVNLNKMGDVMYAGADIYAYALRASDGRQLWRFKLDGQMGEAPVVANDLVYVNANWGQYAKVNHIYALHANDGSLAWRYDSDSYTPPPTIVNGIAYLATHKGLVAALDARTGRELWHANFHAQGYSEGMLQIVDGVLYVDISEQNAYGSNNPTSTLYALRASDGKQLWSHKAKSSLYIALIEHDMLYVDTSNGLLALSTENGRPRWQIPLDGSFTGPQLVLHNNVLYALETKVTLEGTPISSQGALLQSGLAGLLLSHIQPLQPQRPLKTGLSTLYALRADDGSVLWRHPLPAEHGSNWARDLHWGQDMLYFSSFVDENKGYVYALHANDGSLAWRYTSHRPFSSSILAQGKLYLSANTDQDTTVMALAARDGKLLWSHKLESTASYTDPLYDGTSLYVGTHTGEIYALRLSDGSQIWKVNKL</sequence>
<dbReference type="AlphaFoldDB" id="A0A4P6JYT4"/>
<reference evidence="4 5" key="1">
    <citation type="submission" date="2019-01" db="EMBL/GenBank/DDBJ databases">
        <title>Ktedonosporobacter rubrisoli SCAWS-G2.</title>
        <authorList>
            <person name="Huang Y."/>
            <person name="Yan B."/>
        </authorList>
    </citation>
    <scope>NUCLEOTIDE SEQUENCE [LARGE SCALE GENOMIC DNA]</scope>
    <source>
        <strain evidence="4 5">SCAWS-G2</strain>
    </source>
</reference>
<dbReference type="RefSeq" id="WP_129891787.1">
    <property type="nucleotide sequence ID" value="NZ_CP035758.1"/>
</dbReference>
<keyword evidence="2" id="KW-0472">Membrane</keyword>
<dbReference type="KEGG" id="kbs:EPA93_34050"/>
<keyword evidence="2" id="KW-1133">Transmembrane helix</keyword>
<dbReference type="InterPro" id="IPR018391">
    <property type="entry name" value="PQQ_b-propeller_rpt"/>
</dbReference>
<dbReference type="OrthoDB" id="136217at2"/>
<dbReference type="PANTHER" id="PTHR34512:SF30">
    <property type="entry name" value="OUTER MEMBRANE PROTEIN ASSEMBLY FACTOR BAMB"/>
    <property type="match status" value="1"/>
</dbReference>
<feature type="compositionally biased region" description="Basic and acidic residues" evidence="1">
    <location>
        <begin position="1"/>
        <end position="12"/>
    </location>
</feature>
<dbReference type="InterPro" id="IPR011047">
    <property type="entry name" value="Quinoprotein_ADH-like_sf"/>
</dbReference>
<dbReference type="Pfam" id="PF13360">
    <property type="entry name" value="PQQ_2"/>
    <property type="match status" value="2"/>
</dbReference>
<feature type="transmembrane region" description="Helical" evidence="2">
    <location>
        <begin position="32"/>
        <end position="53"/>
    </location>
</feature>
<dbReference type="InterPro" id="IPR002372">
    <property type="entry name" value="PQQ_rpt_dom"/>
</dbReference>
<evidence type="ECO:0000259" key="3">
    <source>
        <dbReference type="Pfam" id="PF13360"/>
    </source>
</evidence>
<gene>
    <name evidence="4" type="ORF">EPA93_34050</name>
</gene>
<accession>A0A4P6JYT4</accession>
<keyword evidence="2" id="KW-0812">Transmembrane</keyword>